<dbReference type="EMBL" id="LUCM01000933">
    <property type="protein sequence ID" value="KAA0199767.1"/>
    <property type="molecule type" value="Genomic_DNA"/>
</dbReference>
<keyword evidence="2" id="KW-0217">Developmental protein</keyword>
<evidence type="ECO:0000256" key="5">
    <source>
        <dbReference type="ARBA" id="ARBA00023242"/>
    </source>
</evidence>
<dbReference type="CDD" id="cd00086">
    <property type="entry name" value="homeodomain"/>
    <property type="match status" value="1"/>
</dbReference>
<organism evidence="11 12">
    <name type="scientific">Fasciolopsis buskii</name>
    <dbReference type="NCBI Taxonomy" id="27845"/>
    <lineage>
        <taxon>Eukaryota</taxon>
        <taxon>Metazoa</taxon>
        <taxon>Spiralia</taxon>
        <taxon>Lophotrochozoa</taxon>
        <taxon>Platyhelminthes</taxon>
        <taxon>Trematoda</taxon>
        <taxon>Digenea</taxon>
        <taxon>Plagiorchiida</taxon>
        <taxon>Echinostomata</taxon>
        <taxon>Echinostomatoidea</taxon>
        <taxon>Fasciolidae</taxon>
        <taxon>Fasciolopsis</taxon>
    </lineage>
</organism>
<dbReference type="Gene3D" id="1.10.10.60">
    <property type="entry name" value="Homeodomain-like"/>
    <property type="match status" value="1"/>
</dbReference>
<evidence type="ECO:0000313" key="11">
    <source>
        <dbReference type="EMBL" id="KAA0199767.1"/>
    </source>
</evidence>
<evidence type="ECO:0000256" key="7">
    <source>
        <dbReference type="PROSITE-ProRule" id="PRU00108"/>
    </source>
</evidence>
<dbReference type="PRINTS" id="PR00024">
    <property type="entry name" value="HOMEOBOX"/>
</dbReference>
<comment type="similarity">
    <text evidence="6">Belongs to the even-skipped homeobox family.</text>
</comment>
<evidence type="ECO:0000256" key="6">
    <source>
        <dbReference type="ARBA" id="ARBA00038449"/>
    </source>
</evidence>
<dbReference type="PANTHER" id="PTHR46294">
    <property type="entry name" value="SEGMENTATION PROTEIN EVEN-SKIPPED"/>
    <property type="match status" value="1"/>
</dbReference>
<keyword evidence="12" id="KW-1185">Reference proteome</keyword>
<evidence type="ECO:0000256" key="2">
    <source>
        <dbReference type="ARBA" id="ARBA00022473"/>
    </source>
</evidence>
<dbReference type="GO" id="GO:0000981">
    <property type="term" value="F:DNA-binding transcription factor activity, RNA polymerase II-specific"/>
    <property type="evidence" value="ECO:0007669"/>
    <property type="project" value="InterPro"/>
</dbReference>
<dbReference type="InterPro" id="IPR052002">
    <property type="entry name" value="Even-skipped_HD"/>
</dbReference>
<dbReference type="SMART" id="SM00389">
    <property type="entry name" value="HOX"/>
    <property type="match status" value="1"/>
</dbReference>
<evidence type="ECO:0000256" key="9">
    <source>
        <dbReference type="SAM" id="MobiDB-lite"/>
    </source>
</evidence>
<evidence type="ECO:0000256" key="8">
    <source>
        <dbReference type="RuleBase" id="RU000682"/>
    </source>
</evidence>
<dbReference type="GO" id="GO:0005634">
    <property type="term" value="C:nucleus"/>
    <property type="evidence" value="ECO:0007669"/>
    <property type="project" value="UniProtKB-SubCell"/>
</dbReference>
<dbReference type="SUPFAM" id="SSF46689">
    <property type="entry name" value="Homeodomain-like"/>
    <property type="match status" value="1"/>
</dbReference>
<feature type="DNA-binding region" description="Homeobox" evidence="7">
    <location>
        <begin position="213"/>
        <end position="272"/>
    </location>
</feature>
<dbReference type="InterPro" id="IPR009057">
    <property type="entry name" value="Homeodomain-like_sf"/>
</dbReference>
<dbReference type="Proteomes" id="UP000728185">
    <property type="component" value="Unassembled WGS sequence"/>
</dbReference>
<feature type="region of interest" description="Disordered" evidence="9">
    <location>
        <begin position="190"/>
        <end position="215"/>
    </location>
</feature>
<evidence type="ECO:0000313" key="12">
    <source>
        <dbReference type="Proteomes" id="UP000728185"/>
    </source>
</evidence>
<proteinExistence type="inferred from homology"/>
<feature type="domain" description="Homeobox" evidence="10">
    <location>
        <begin position="211"/>
        <end position="271"/>
    </location>
</feature>
<dbReference type="PROSITE" id="PS00027">
    <property type="entry name" value="HOMEOBOX_1"/>
    <property type="match status" value="1"/>
</dbReference>
<feature type="region of interest" description="Disordered" evidence="9">
    <location>
        <begin position="133"/>
        <end position="157"/>
    </location>
</feature>
<reference evidence="11" key="1">
    <citation type="submission" date="2019-05" db="EMBL/GenBank/DDBJ databases">
        <title>Annotation for the trematode Fasciolopsis buski.</title>
        <authorList>
            <person name="Choi Y.-J."/>
        </authorList>
    </citation>
    <scope>NUCLEOTIDE SEQUENCE</scope>
    <source>
        <strain evidence="11">HT</strain>
        <tissue evidence="11">Whole worm</tissue>
    </source>
</reference>
<keyword evidence="5 7" id="KW-0539">Nucleus</keyword>
<evidence type="ECO:0000259" key="10">
    <source>
        <dbReference type="PROSITE" id="PS50071"/>
    </source>
</evidence>
<keyword evidence="4 7" id="KW-0371">Homeobox</keyword>
<dbReference type="PANTHER" id="PTHR46294:SF4">
    <property type="entry name" value="SEGMENTATION PROTEIN EVEN-SKIPPED"/>
    <property type="match status" value="1"/>
</dbReference>
<gene>
    <name evidence="11" type="ORF">FBUS_02744</name>
</gene>
<dbReference type="OrthoDB" id="6159439at2759"/>
<dbReference type="InterPro" id="IPR020479">
    <property type="entry name" value="HD_metazoa"/>
</dbReference>
<keyword evidence="3 7" id="KW-0238">DNA-binding</keyword>
<evidence type="ECO:0000256" key="3">
    <source>
        <dbReference type="ARBA" id="ARBA00023125"/>
    </source>
</evidence>
<comment type="subcellular location">
    <subcellularLocation>
        <location evidence="1 7 8">Nucleus</location>
    </subcellularLocation>
</comment>
<evidence type="ECO:0000256" key="1">
    <source>
        <dbReference type="ARBA" id="ARBA00004123"/>
    </source>
</evidence>
<comment type="caution">
    <text evidence="11">The sequence shown here is derived from an EMBL/GenBank/DDBJ whole genome shotgun (WGS) entry which is preliminary data.</text>
</comment>
<dbReference type="GO" id="GO:0000978">
    <property type="term" value="F:RNA polymerase II cis-regulatory region sequence-specific DNA binding"/>
    <property type="evidence" value="ECO:0007669"/>
    <property type="project" value="TreeGrafter"/>
</dbReference>
<dbReference type="InterPro" id="IPR001356">
    <property type="entry name" value="HD"/>
</dbReference>
<accession>A0A8E0VPP2</accession>
<sequence>MNPANLGFHQSLYETDSNMDSAGKGIPTISFGNVNETNSDALNSKVHNELVTNVNFSRAADYIKAENSTIDFIPEDQTIAWSKLSELVRSNSYFHDLLIRYLRYVDWANSRLLSDYNVPLELTETFTLPVHPIASRSEDQETSMDAERKPASSSSETCITMGETSRDYLGKAKELNGQYGLELTTTRSPIGTKRHSCYHPTESSEEDDQNDTTKRYRTSYTQHQIQVLENTYQLERYISRPQRTKLAQELKLPENTIKVWFQNRRMKEKRQALMLPTIAGEFISARF</sequence>
<dbReference type="AlphaFoldDB" id="A0A8E0VPP2"/>
<protein>
    <submittedName>
        <fullName evidence="11">Homeobox even-skipped protein 1</fullName>
    </submittedName>
</protein>
<name>A0A8E0VPP2_9TREM</name>
<evidence type="ECO:0000256" key="4">
    <source>
        <dbReference type="ARBA" id="ARBA00023155"/>
    </source>
</evidence>
<dbReference type="Pfam" id="PF00046">
    <property type="entry name" value="Homeodomain"/>
    <property type="match status" value="1"/>
</dbReference>
<dbReference type="InterPro" id="IPR017970">
    <property type="entry name" value="Homeobox_CS"/>
</dbReference>
<dbReference type="PROSITE" id="PS50071">
    <property type="entry name" value="HOMEOBOX_2"/>
    <property type="match status" value="1"/>
</dbReference>